<protein>
    <submittedName>
        <fullName evidence="1">Uncharacterized protein</fullName>
    </submittedName>
</protein>
<dbReference type="Proteomes" id="UP000199515">
    <property type="component" value="Unassembled WGS sequence"/>
</dbReference>
<name>A0A1H3G326_9PSEU</name>
<keyword evidence="2" id="KW-1185">Reference proteome</keyword>
<reference evidence="1 2" key="1">
    <citation type="submission" date="2016-10" db="EMBL/GenBank/DDBJ databases">
        <authorList>
            <person name="de Groot N.N."/>
        </authorList>
    </citation>
    <scope>NUCLEOTIDE SEQUENCE [LARGE SCALE GENOMIC DNA]</scope>
    <source>
        <strain evidence="1 2">CPCC 202699</strain>
    </source>
</reference>
<dbReference type="EMBL" id="FNON01000004">
    <property type="protein sequence ID" value="SDX97098.1"/>
    <property type="molecule type" value="Genomic_DNA"/>
</dbReference>
<sequence length="145" mass="15194">MTDEELLAELEAALRAADEVPAGFVDAGKSAFTWRGIDAELTFDSAGAELAGTRADPASVRALTYSAAEVTLEVEVGPDALHGQVVPPQAGELDVRLRDGGTTTVPVDAVGWFVVRPKPAGTFRLRLRTADGKTVLTDWTSLAGS</sequence>
<dbReference type="STRING" id="589385.SAMN05421504_10484"/>
<evidence type="ECO:0000313" key="1">
    <source>
        <dbReference type="EMBL" id="SDX97098.1"/>
    </source>
</evidence>
<evidence type="ECO:0000313" key="2">
    <source>
        <dbReference type="Proteomes" id="UP000199515"/>
    </source>
</evidence>
<gene>
    <name evidence="1" type="ORF">SAMN05421504_10484</name>
</gene>
<dbReference type="OrthoDB" id="5193241at2"/>
<accession>A0A1H3G326</accession>
<organism evidence="1 2">
    <name type="scientific">Amycolatopsis xylanica</name>
    <dbReference type="NCBI Taxonomy" id="589385"/>
    <lineage>
        <taxon>Bacteria</taxon>
        <taxon>Bacillati</taxon>
        <taxon>Actinomycetota</taxon>
        <taxon>Actinomycetes</taxon>
        <taxon>Pseudonocardiales</taxon>
        <taxon>Pseudonocardiaceae</taxon>
        <taxon>Amycolatopsis</taxon>
    </lineage>
</organism>
<dbReference type="AlphaFoldDB" id="A0A1H3G326"/>
<dbReference type="RefSeq" id="WP_091290632.1">
    <property type="nucleotide sequence ID" value="NZ_FNON01000004.1"/>
</dbReference>
<proteinExistence type="predicted"/>